<evidence type="ECO:0000313" key="8">
    <source>
        <dbReference type="Proteomes" id="UP000676246"/>
    </source>
</evidence>
<dbReference type="GO" id="GO:0005886">
    <property type="term" value="C:plasma membrane"/>
    <property type="evidence" value="ECO:0007669"/>
    <property type="project" value="UniProtKB-SubCell"/>
</dbReference>
<reference evidence="7 8" key="1">
    <citation type="submission" date="2021-04" db="EMBL/GenBank/DDBJ databases">
        <title>The genome sequence of Ideonella sp. 3Y2.</title>
        <authorList>
            <person name="Liu Y."/>
        </authorList>
    </citation>
    <scope>NUCLEOTIDE SEQUENCE [LARGE SCALE GENOMIC DNA]</scope>
    <source>
        <strain evidence="7 8">3Y2</strain>
    </source>
</reference>
<dbReference type="PIRSF" id="PIRSF006060">
    <property type="entry name" value="AA_transporter"/>
    <property type="match status" value="1"/>
</dbReference>
<sequence length="447" mass="45959">MNDSPRLGLAPLFAVAIGVIVAQSTIVSLLQAAGIAGWGFIGAMALGWALMMANSATYAELALMMPRAEGISAYIRAGLGPLPAIFAVFAGYIVPALFGPAAELLLVDAVLDQVLPQALPALGWAAIVLAVLVALNLRGTDVFARVQTVLTFAMLVFLALSGAWALGGPVAAPARAGFAAMGADASVLGVVALVMYSLIGTEFVTPMTALAARPERDVPRAMFIGLTVVAVVNALYCLGAAGLVGREVLATAPLPHLDVALAIGGPGVKLLFATVVIVATASLINTVLAAVPRMLCDMARAGEAFPVFTRLNRHGVPWVATLFVAALPVVGLLWSGGDVTRILPLLVAAASAWLVSYMLAHASLLRLRRLAPSAARPWKAPMAPWLQLLAIAGLGWVIAHAAPAPELEAPIFGALAGVLGLVAVIGALWVGMVMHQRWFAPSGVAEG</sequence>
<evidence type="ECO:0000313" key="7">
    <source>
        <dbReference type="EMBL" id="MBQ0929431.1"/>
    </source>
</evidence>
<dbReference type="Proteomes" id="UP000676246">
    <property type="component" value="Unassembled WGS sequence"/>
</dbReference>
<dbReference type="PANTHER" id="PTHR42770:SF12">
    <property type="entry name" value="AMINO ACID TRANSPORTER"/>
    <property type="match status" value="1"/>
</dbReference>
<gene>
    <name evidence="7" type="ORF">KAK03_02965</name>
</gene>
<dbReference type="Gene3D" id="1.20.1740.10">
    <property type="entry name" value="Amino acid/polyamine transporter I"/>
    <property type="match status" value="1"/>
</dbReference>
<feature type="transmembrane region" description="Helical" evidence="6">
    <location>
        <begin position="223"/>
        <end position="244"/>
    </location>
</feature>
<keyword evidence="2" id="KW-1003">Cell membrane</keyword>
<feature type="transmembrane region" description="Helical" evidence="6">
    <location>
        <begin position="187"/>
        <end position="211"/>
    </location>
</feature>
<evidence type="ECO:0000256" key="4">
    <source>
        <dbReference type="ARBA" id="ARBA00022989"/>
    </source>
</evidence>
<evidence type="ECO:0000256" key="6">
    <source>
        <dbReference type="SAM" id="Phobius"/>
    </source>
</evidence>
<keyword evidence="5 6" id="KW-0472">Membrane</keyword>
<comment type="subcellular location">
    <subcellularLocation>
        <location evidence="1">Cell membrane</location>
        <topology evidence="1">Multi-pass membrane protein</topology>
    </subcellularLocation>
</comment>
<dbReference type="InterPro" id="IPR002293">
    <property type="entry name" value="AA/rel_permease1"/>
</dbReference>
<feature type="transmembrane region" description="Helical" evidence="6">
    <location>
        <begin position="149"/>
        <end position="167"/>
    </location>
</feature>
<feature type="transmembrane region" description="Helical" evidence="6">
    <location>
        <begin position="74"/>
        <end position="98"/>
    </location>
</feature>
<name>A0A941BCR5_9BURK</name>
<evidence type="ECO:0000256" key="1">
    <source>
        <dbReference type="ARBA" id="ARBA00004651"/>
    </source>
</evidence>
<evidence type="ECO:0000256" key="5">
    <source>
        <dbReference type="ARBA" id="ARBA00023136"/>
    </source>
</evidence>
<dbReference type="EMBL" id="JAGQDD010000001">
    <property type="protein sequence ID" value="MBQ0929431.1"/>
    <property type="molecule type" value="Genomic_DNA"/>
</dbReference>
<keyword evidence="3 6" id="KW-0812">Transmembrane</keyword>
<protein>
    <submittedName>
        <fullName evidence="7">APC family permease</fullName>
    </submittedName>
</protein>
<dbReference type="RefSeq" id="WP_210851674.1">
    <property type="nucleotide sequence ID" value="NZ_JAGQDD010000001.1"/>
</dbReference>
<keyword evidence="8" id="KW-1185">Reference proteome</keyword>
<feature type="transmembrane region" description="Helical" evidence="6">
    <location>
        <begin position="270"/>
        <end position="295"/>
    </location>
</feature>
<evidence type="ECO:0000256" key="3">
    <source>
        <dbReference type="ARBA" id="ARBA00022692"/>
    </source>
</evidence>
<dbReference type="AlphaFoldDB" id="A0A941BCR5"/>
<dbReference type="PANTHER" id="PTHR42770">
    <property type="entry name" value="AMINO ACID TRANSPORTER-RELATED"/>
    <property type="match status" value="1"/>
</dbReference>
<feature type="transmembrane region" description="Helical" evidence="6">
    <location>
        <begin position="409"/>
        <end position="430"/>
    </location>
</feature>
<comment type="caution">
    <text evidence="7">The sequence shown here is derived from an EMBL/GenBank/DDBJ whole genome shotgun (WGS) entry which is preliminary data.</text>
</comment>
<dbReference type="Pfam" id="PF13520">
    <property type="entry name" value="AA_permease_2"/>
    <property type="match status" value="1"/>
</dbReference>
<proteinExistence type="predicted"/>
<dbReference type="GO" id="GO:0022857">
    <property type="term" value="F:transmembrane transporter activity"/>
    <property type="evidence" value="ECO:0007669"/>
    <property type="project" value="InterPro"/>
</dbReference>
<accession>A0A941BCR5</accession>
<feature type="transmembrane region" description="Helical" evidence="6">
    <location>
        <begin position="118"/>
        <end position="137"/>
    </location>
</feature>
<evidence type="ECO:0000256" key="2">
    <source>
        <dbReference type="ARBA" id="ARBA00022475"/>
    </source>
</evidence>
<organism evidence="7 8">
    <name type="scientific">Ideonella alba</name>
    <dbReference type="NCBI Taxonomy" id="2824118"/>
    <lineage>
        <taxon>Bacteria</taxon>
        <taxon>Pseudomonadati</taxon>
        <taxon>Pseudomonadota</taxon>
        <taxon>Betaproteobacteria</taxon>
        <taxon>Burkholderiales</taxon>
        <taxon>Sphaerotilaceae</taxon>
        <taxon>Ideonella</taxon>
    </lineage>
</organism>
<keyword evidence="4 6" id="KW-1133">Transmembrane helix</keyword>
<feature type="transmembrane region" description="Helical" evidence="6">
    <location>
        <begin position="32"/>
        <end position="53"/>
    </location>
</feature>
<dbReference type="InterPro" id="IPR050367">
    <property type="entry name" value="APC_superfamily"/>
</dbReference>
<feature type="transmembrane region" description="Helical" evidence="6">
    <location>
        <begin position="385"/>
        <end position="403"/>
    </location>
</feature>
<feature type="transmembrane region" description="Helical" evidence="6">
    <location>
        <begin position="342"/>
        <end position="364"/>
    </location>
</feature>
<feature type="transmembrane region" description="Helical" evidence="6">
    <location>
        <begin position="316"/>
        <end position="336"/>
    </location>
</feature>